<sequence>MKIIKLILLLFALPLQAVETIDVQALMPGLVVLVIDGERATLRTGDNVDGVKLISSNTKSAILEVDGEKKEFKMGTTIGTHFKQRELITERVVSDKNGMFKGYGSINGQSVNYLIDTGATTIAMSAKEARKLGIQYRMEGKPTHANTASGIAKAWSIQLKTVRLGKLLERNVRGMVVDGDFPTQVLLGMSFLNRMKVEKEGKLMLITRKK</sequence>
<evidence type="ECO:0000313" key="1">
    <source>
        <dbReference type="EMBL" id="VAW58462.1"/>
    </source>
</evidence>
<protein>
    <recommendedName>
        <fullName evidence="2">TIGR02281 family clan AA aspartic protease</fullName>
    </recommendedName>
</protein>
<dbReference type="NCBIfam" id="TIGR02281">
    <property type="entry name" value="clan_AA_DTGA"/>
    <property type="match status" value="1"/>
</dbReference>
<dbReference type="Pfam" id="PF13975">
    <property type="entry name" value="gag-asp_proteas"/>
    <property type="match status" value="1"/>
</dbReference>
<dbReference type="CDD" id="cd05483">
    <property type="entry name" value="retropepsin_like_bacteria"/>
    <property type="match status" value="1"/>
</dbReference>
<gene>
    <name evidence="1" type="ORF">MNBD_GAMMA08-2286</name>
</gene>
<dbReference type="SUPFAM" id="SSF50630">
    <property type="entry name" value="Acid proteases"/>
    <property type="match status" value="1"/>
</dbReference>
<evidence type="ECO:0008006" key="2">
    <source>
        <dbReference type="Google" id="ProtNLM"/>
    </source>
</evidence>
<reference evidence="1" key="1">
    <citation type="submission" date="2018-06" db="EMBL/GenBank/DDBJ databases">
        <authorList>
            <person name="Zhirakovskaya E."/>
        </authorList>
    </citation>
    <scope>NUCLEOTIDE SEQUENCE</scope>
</reference>
<accession>A0A3B0X4S0</accession>
<dbReference type="InterPro" id="IPR021109">
    <property type="entry name" value="Peptidase_aspartic_dom_sf"/>
</dbReference>
<dbReference type="Gene3D" id="2.40.70.10">
    <property type="entry name" value="Acid Proteases"/>
    <property type="match status" value="1"/>
</dbReference>
<organism evidence="1">
    <name type="scientific">hydrothermal vent metagenome</name>
    <dbReference type="NCBI Taxonomy" id="652676"/>
    <lineage>
        <taxon>unclassified sequences</taxon>
        <taxon>metagenomes</taxon>
        <taxon>ecological metagenomes</taxon>
    </lineage>
</organism>
<proteinExistence type="predicted"/>
<dbReference type="InterPro" id="IPR034122">
    <property type="entry name" value="Retropepsin-like_bacterial"/>
</dbReference>
<dbReference type="InterPro" id="IPR011969">
    <property type="entry name" value="Clan_AA_Asp_peptidase_C"/>
</dbReference>
<dbReference type="AlphaFoldDB" id="A0A3B0X4S0"/>
<name>A0A3B0X4S0_9ZZZZ</name>
<dbReference type="EMBL" id="UOFH01000012">
    <property type="protein sequence ID" value="VAW58462.1"/>
    <property type="molecule type" value="Genomic_DNA"/>
</dbReference>